<comment type="caution">
    <text evidence="1">The sequence shown here is derived from an EMBL/GenBank/DDBJ whole genome shotgun (WGS) entry which is preliminary data.</text>
</comment>
<proteinExistence type="predicted"/>
<dbReference type="OrthoDB" id="10551017at2759"/>
<name>A0A8X7QSV9_BRACI</name>
<sequence length="92" mass="10312">MKSKKWNLWMIGARPVADGRGIVNLCRARHLLSHKSSVLDCDAPEAKMAEKKSKSLIWLLALQQSCSRTKLLNPKLYEGIISSGYEGEGREI</sequence>
<gene>
    <name evidence="1" type="ORF">Bca52824_067234</name>
</gene>
<keyword evidence="2" id="KW-1185">Reference proteome</keyword>
<evidence type="ECO:0000313" key="2">
    <source>
        <dbReference type="Proteomes" id="UP000886595"/>
    </source>
</evidence>
<dbReference type="EMBL" id="JAAMPC010000013">
    <property type="protein sequence ID" value="KAG2272679.1"/>
    <property type="molecule type" value="Genomic_DNA"/>
</dbReference>
<reference evidence="1 2" key="1">
    <citation type="submission" date="2020-02" db="EMBL/GenBank/DDBJ databases">
        <authorList>
            <person name="Ma Q."/>
            <person name="Huang Y."/>
            <person name="Song X."/>
            <person name="Pei D."/>
        </authorList>
    </citation>
    <scope>NUCLEOTIDE SEQUENCE [LARGE SCALE GENOMIC DNA]</scope>
    <source>
        <strain evidence="1">Sxm20200214</strain>
        <tissue evidence="1">Leaf</tissue>
    </source>
</reference>
<dbReference type="Proteomes" id="UP000886595">
    <property type="component" value="Unassembled WGS sequence"/>
</dbReference>
<accession>A0A8X7QSV9</accession>
<dbReference type="AlphaFoldDB" id="A0A8X7QSV9"/>
<evidence type="ECO:0000313" key="1">
    <source>
        <dbReference type="EMBL" id="KAG2272679.1"/>
    </source>
</evidence>
<protein>
    <submittedName>
        <fullName evidence="1">Uncharacterized protein</fullName>
    </submittedName>
</protein>
<organism evidence="1 2">
    <name type="scientific">Brassica carinata</name>
    <name type="common">Ethiopian mustard</name>
    <name type="synonym">Abyssinian cabbage</name>
    <dbReference type="NCBI Taxonomy" id="52824"/>
    <lineage>
        <taxon>Eukaryota</taxon>
        <taxon>Viridiplantae</taxon>
        <taxon>Streptophyta</taxon>
        <taxon>Embryophyta</taxon>
        <taxon>Tracheophyta</taxon>
        <taxon>Spermatophyta</taxon>
        <taxon>Magnoliopsida</taxon>
        <taxon>eudicotyledons</taxon>
        <taxon>Gunneridae</taxon>
        <taxon>Pentapetalae</taxon>
        <taxon>rosids</taxon>
        <taxon>malvids</taxon>
        <taxon>Brassicales</taxon>
        <taxon>Brassicaceae</taxon>
        <taxon>Brassiceae</taxon>
        <taxon>Brassica</taxon>
    </lineage>
</organism>